<dbReference type="OrthoDB" id="386089at2759"/>
<feature type="compositionally biased region" description="Basic and acidic residues" evidence="1">
    <location>
        <begin position="1379"/>
        <end position="1390"/>
    </location>
</feature>
<dbReference type="OMA" id="FRSEQMN"/>
<reference evidence="3" key="1">
    <citation type="submission" date="2017-04" db="EMBL/GenBank/DDBJ databases">
        <title>Plasmodium gonderi genome.</title>
        <authorList>
            <person name="Arisue N."/>
            <person name="Honma H."/>
            <person name="Kawai S."/>
            <person name="Tougan T."/>
            <person name="Tanabe K."/>
            <person name="Horii T."/>
        </authorList>
    </citation>
    <scope>NUCLEOTIDE SEQUENCE [LARGE SCALE GENOMIC DNA]</scope>
    <source>
        <strain evidence="3">ATCC 30045</strain>
    </source>
</reference>
<dbReference type="EMBL" id="BDQF01000009">
    <property type="protein sequence ID" value="GAW80572.1"/>
    <property type="molecule type" value="Genomic_DNA"/>
</dbReference>
<dbReference type="GeneID" id="39747287"/>
<keyword evidence="3" id="KW-1185">Reference proteome</keyword>
<feature type="region of interest" description="Disordered" evidence="1">
    <location>
        <begin position="1360"/>
        <end position="1393"/>
    </location>
</feature>
<feature type="region of interest" description="Disordered" evidence="1">
    <location>
        <begin position="916"/>
        <end position="942"/>
    </location>
</feature>
<dbReference type="Proteomes" id="UP000195521">
    <property type="component" value="Unassembled WGS sequence"/>
</dbReference>
<comment type="caution">
    <text evidence="2">The sequence shown here is derived from an EMBL/GenBank/DDBJ whole genome shotgun (WGS) entry which is preliminary data.</text>
</comment>
<evidence type="ECO:0000256" key="1">
    <source>
        <dbReference type="SAM" id="MobiDB-lite"/>
    </source>
</evidence>
<feature type="region of interest" description="Disordered" evidence="1">
    <location>
        <begin position="1459"/>
        <end position="1480"/>
    </location>
</feature>
<dbReference type="RefSeq" id="XP_028543161.1">
    <property type="nucleotide sequence ID" value="XM_028687360.1"/>
</dbReference>
<evidence type="ECO:0000313" key="3">
    <source>
        <dbReference type="Proteomes" id="UP000195521"/>
    </source>
</evidence>
<accession>A0A1Y1JID8</accession>
<feature type="region of interest" description="Disordered" evidence="1">
    <location>
        <begin position="1783"/>
        <end position="1802"/>
    </location>
</feature>
<proteinExistence type="predicted"/>
<sequence length="2373" mass="272971">MFFSMNNEENQNDTTKCKLTEEGETNTFFEVPNRDMKGVLNDHMVRENNNITEKETVIKKKNEHAINPSSVQNLKKENVESPIQYTISVLDEIVSKTSEYSKLFLNHFNENESQLTKTGISANLVLDRTIKDYMESKENYHPDHKDLDNLQKCEKENVMNNFNRTMFIREYNENDTKKECYLNNYKDEDVYNDLNKVYSCYSNFSFDNLNNMDNITASKSEAKLFQSDGVVNKSIGRNECIKLLHMGNNEEDIIKENKTGSGKNEIRDMLSTCNTEKSNSYDESQKYSDQEMSEDCMKRTHSDDAIDEDIVEVYSKKGKEEFKMSNKMEKPALSNKSLEELNYSNRKSHSPSFIEKENLLDISSIADQARKRVCAELGYDLNDIGNFNLLTNERKSDEIFQEVDTLDTKKSTVESESDAKDPDETFDSLHLDSKAEKKSSNSNESERSNEGSRNSSDEIEKIFSKYQIEVSHVSKYFDFNKNEKKENIEAEKDLEKEYGDEHIEKKEQIFVYGENEEVVNQNGDNVERIGSTDVRFIMDEKYGNENGSGLNGRDLNGSGLSQFNEESLKKRPSMNYLSEEESINLDVYETNYLTEDVLKGVLNVKEEKITFEIFKNIYSDVNYDINLSNVELLFNAIEQNSTQKVKNEHTTDLLNGNKMEEGEKYVTVNDIKSYIIERNTQNNNYFNEIIKMIVHFNNILLLMMNNNETEVKDKILFELLSLKFLSIFNDILHVQNNFDNLIKHINEIIKLIISHESKEQGLKEIISGYLISQKIRVHENNILSQLSLTNHIHNPQLNKQLDIKQDKESCNILDKGMSKDVDSEIGLEDVELAKQETKLDLSPTTDTYKKAKNENDPVQTKTLNTNCVTRNGKRESIVDTEKEDKKLIMKLIEAENNTRNLTKDIIMDEIKNTDESTVKDDLKSNSSHANRKEKGSCNPFLNNLNSSNDAMVSSNNNLSSSSEVLNGSNDLSSIDGMNKIDSVEGYENGIIRNNKKHITCKNNKMKDLIIKKINKKSNVVDELKTKQIPINEEENEKNKKIKKVKKVNREKTSQRSFIALTEVKKKMELTKNAKNRKTVDNQKKGEGNQKIIDHKEALDIKKVENCKKIENYLKNVQENKEKSKMLPNNNLSEKKDELSHKKNNKIEVFTNQNFNFSKFSQNRNTHVISNNMMSCISTSDRNVPTISATAAAMEGDLEKGIEKNKYSPQNNFLQENGHSRIFFQNNPSMSNTYMNGIQMNRNQMGGMQLSNIHGKINFVNSPISCEIKSKERASIANLSSYKDICNKQIGKNIINGTNPMQQKILENSLWKDDSGKGDIVKNYRATTENESHDHIYNYSSKLEYHKKKQVNMSNKIQEIANISPNENQGSKMKQNSRSTTDKDSMTKKDSNNLTLEKLTKGNIELWGQITTKGEKLGQYKSQWKILKDENLLDKEKTNLDEKAKKKGIQQNDKDIVVTSQETKKNQLEEEKGKGSKNEPFMNQKMNHTKLMDNNLTNEHTKDSTSVSNINHFNKQPPFVNKRYSSEYNKMINQKMYTGFKRNVNHFNDMNNVLLHAKGLTYSNRHFTTTNNDNLFGIRKEGEKKDNVVCTNPTNLESNVSKLSNLKKFTDLKKLMHLANGLNEGKNSQGNIETEKNTIENKSAYNRFTEIFTNKIKNFTLRNSKSIRCSKTHENVPFSNDTNSEEKDKSSELKMESKNSDDNSSKVLEENTSKYHNSLVNEKGNYLCDNKKRGNIVDSFIEQLNFFQSKCTSVEVNQHHHEESLPSEDNKTQMEVAEAGVDTREDAREDAGGHTHINDTTKKPTEHKNIAEDKNNDIGISQVSSIFCTVKNNRDDVKKRGKGMHIRKPGILGVSNGKDEDIQQSGNVNNYPNGHMSNSPIGHTNNYPIGYMNNYPIGHMQNSPIGHMKALNTHTGAMRNLNNAMYSGKGGINWCNEFANNMVHKSNNASLARNRNIIMLEGMYKPNYNSQMQNRINIQARGVPRGASAAPVSRGSHNMKKTNSYFLHHNQHNGELFFPFQKRNSTLHNPVSVPKFQGHQNKMTDLIEKEKNLLDICDMNAKNDISYSNEINPLFKTEHMQQTMHNYRKKNVSNDIGNIEQYTTDKRTFVNPFMEQENSHKGLGYMHLSNNILLNKSNANNRYNYSLFNKKINFQEEKNNTHTSTFNSYNTKDQLKRNCVLKDAHMQENYIMKPVHHNWNGTAHQIGTQLDPPNVDKCMLQKWKKNNANEVDDSSKVYHEMDSNKVYHENVSNLWNPQNFTKETTTLKKNDGRVSMAPNFLTPYHKDIPSNDMQSVNFADESNNLTIEQIMKIPGVKLGKNYIQDVDICSDWLKFNDYDKKVIEESLKNSFKNKNYKNFMDSMQSANGFYSTVK</sequence>
<evidence type="ECO:0000313" key="2">
    <source>
        <dbReference type="EMBL" id="GAW80572.1"/>
    </source>
</evidence>
<feature type="region of interest" description="Disordered" evidence="1">
    <location>
        <begin position="1671"/>
        <end position="1715"/>
    </location>
</feature>
<feature type="compositionally biased region" description="Polar residues" evidence="1">
    <location>
        <begin position="1360"/>
        <end position="1378"/>
    </location>
</feature>
<organism evidence="2 3">
    <name type="scientific">Plasmodium gonderi</name>
    <dbReference type="NCBI Taxonomy" id="77519"/>
    <lineage>
        <taxon>Eukaryota</taxon>
        <taxon>Sar</taxon>
        <taxon>Alveolata</taxon>
        <taxon>Apicomplexa</taxon>
        <taxon>Aconoidasida</taxon>
        <taxon>Haemosporida</taxon>
        <taxon>Plasmodiidae</taxon>
        <taxon>Plasmodium</taxon>
        <taxon>Plasmodium (Plasmodium)</taxon>
    </lineage>
</organism>
<feature type="compositionally biased region" description="Basic and acidic residues" evidence="1">
    <location>
        <begin position="1683"/>
        <end position="1712"/>
    </location>
</feature>
<gene>
    <name evidence="2" type="ORF">PGO_081380</name>
</gene>
<feature type="compositionally biased region" description="Basic and acidic residues" evidence="1">
    <location>
        <begin position="1459"/>
        <end position="1476"/>
    </location>
</feature>
<feature type="region of interest" description="Disordered" evidence="1">
    <location>
        <begin position="1120"/>
        <end position="1139"/>
    </location>
</feature>
<protein>
    <submittedName>
        <fullName evidence="2">Uncharacterized protein</fullName>
    </submittedName>
</protein>
<feature type="region of interest" description="Disordered" evidence="1">
    <location>
        <begin position="407"/>
        <end position="457"/>
    </location>
</feature>
<name>A0A1Y1JID8_PLAGO</name>